<dbReference type="OrthoDB" id="5978115at2759"/>
<dbReference type="InterPro" id="IPR057508">
    <property type="entry name" value="SHCBP-like_N"/>
</dbReference>
<name>A0A1Y3BPV6_EURMA</name>
<accession>A0A1Y3BPV6</accession>
<proteinExistence type="predicted"/>
<feature type="domain" description="SHC SH2" evidence="1">
    <location>
        <begin position="36"/>
        <end position="277"/>
    </location>
</feature>
<dbReference type="InterPro" id="IPR011050">
    <property type="entry name" value="Pectin_lyase_fold/virulence"/>
</dbReference>
<evidence type="ECO:0000259" key="1">
    <source>
        <dbReference type="Pfam" id="PF23762"/>
    </source>
</evidence>
<dbReference type="Pfam" id="PF23762">
    <property type="entry name" value="SHCBP_N"/>
    <property type="match status" value="1"/>
</dbReference>
<protein>
    <recommendedName>
        <fullName evidence="1">SHC SH2 domain-containing protein</fullName>
    </recommendedName>
</protein>
<dbReference type="InterPro" id="IPR045140">
    <property type="entry name" value="SHCBP1-like"/>
</dbReference>
<evidence type="ECO:0000313" key="3">
    <source>
        <dbReference type="Proteomes" id="UP000194236"/>
    </source>
</evidence>
<comment type="caution">
    <text evidence="2">The sequence shown here is derived from an EMBL/GenBank/DDBJ whole genome shotgun (WGS) entry which is preliminary data.</text>
</comment>
<sequence>MSSMPIDSGCDTDSMEDEKPKYEIYKFKFLRADLEKIYEEILQDISIDSVFDAFSNYIIENIEPVGWKAIWIPSSNKFRHNTRFLVEVTNVFESMEASVLIMKRVSSKINNNDHDDDLSKNDEIVELGETKVPLIELFVISGDDEDKFFYKTAYIIEVYRFFYLNLWRPWDDVDDQYHDEIFLTHRFIPRLNFAFDIKNNVIDRKIISRYESIISEAQSIKESMDKLKLISEKEQQEEIHQDDDYLNEIDSMEYWRLTLKLEKYQRAMRFIENPELRNLYDEFVAEEFDEINSERVLHLVSNSDFESLSKAIAKLGFTLTEEKRKSKVKLHDSFQKALSRSKSGDSIYLCAGTHVQELSWIEKNLEIYGIEPDVKICSSHDCGDLFIFVNVTGTLKISNVTIKAIHHFDQLIFLKSGHLILENCVLDFNQSVMTKEPIRKLDDAQLTLINSKIINDQ</sequence>
<reference evidence="2 3" key="1">
    <citation type="submission" date="2017-03" db="EMBL/GenBank/DDBJ databases">
        <title>Genome Survey of Euroglyphus maynei.</title>
        <authorList>
            <person name="Arlian L.G."/>
            <person name="Morgan M.S."/>
            <person name="Rider S.D."/>
        </authorList>
    </citation>
    <scope>NUCLEOTIDE SEQUENCE [LARGE SCALE GENOMIC DNA]</scope>
    <source>
        <strain evidence="2">Arlian Lab</strain>
        <tissue evidence="2">Whole body</tissue>
    </source>
</reference>
<organism evidence="2 3">
    <name type="scientific">Euroglyphus maynei</name>
    <name type="common">Mayne's house dust mite</name>
    <dbReference type="NCBI Taxonomy" id="6958"/>
    <lineage>
        <taxon>Eukaryota</taxon>
        <taxon>Metazoa</taxon>
        <taxon>Ecdysozoa</taxon>
        <taxon>Arthropoda</taxon>
        <taxon>Chelicerata</taxon>
        <taxon>Arachnida</taxon>
        <taxon>Acari</taxon>
        <taxon>Acariformes</taxon>
        <taxon>Sarcoptiformes</taxon>
        <taxon>Astigmata</taxon>
        <taxon>Psoroptidia</taxon>
        <taxon>Analgoidea</taxon>
        <taxon>Pyroglyphidae</taxon>
        <taxon>Pyroglyphinae</taxon>
        <taxon>Euroglyphus</taxon>
    </lineage>
</organism>
<gene>
    <name evidence="2" type="ORF">BLA29_000885</name>
</gene>
<evidence type="ECO:0000313" key="2">
    <source>
        <dbReference type="EMBL" id="OTF82822.1"/>
    </source>
</evidence>
<dbReference type="EMBL" id="MUJZ01006592">
    <property type="protein sequence ID" value="OTF82822.1"/>
    <property type="molecule type" value="Genomic_DNA"/>
</dbReference>
<dbReference type="SUPFAM" id="SSF51126">
    <property type="entry name" value="Pectin lyase-like"/>
    <property type="match status" value="1"/>
</dbReference>
<dbReference type="Proteomes" id="UP000194236">
    <property type="component" value="Unassembled WGS sequence"/>
</dbReference>
<keyword evidence="3" id="KW-1185">Reference proteome</keyword>
<dbReference type="AlphaFoldDB" id="A0A1Y3BPV6"/>
<dbReference type="PANTHER" id="PTHR14695:SF4">
    <property type="entry name" value="PROTEIN NESSUN DORMA"/>
    <property type="match status" value="1"/>
</dbReference>
<dbReference type="GO" id="GO:0007283">
    <property type="term" value="P:spermatogenesis"/>
    <property type="evidence" value="ECO:0007669"/>
    <property type="project" value="TreeGrafter"/>
</dbReference>
<dbReference type="GO" id="GO:0007112">
    <property type="term" value="P:male meiosis cytokinesis"/>
    <property type="evidence" value="ECO:0007669"/>
    <property type="project" value="TreeGrafter"/>
</dbReference>
<dbReference type="PANTHER" id="PTHR14695">
    <property type="entry name" value="SHC SH2-DOMAIN BINDING PROTEIN 1-RELATED"/>
    <property type="match status" value="1"/>
</dbReference>